<evidence type="ECO:0000256" key="1">
    <source>
        <dbReference type="SAM" id="MobiDB-lite"/>
    </source>
</evidence>
<reference evidence="3 4" key="1">
    <citation type="submission" date="2020-10" db="EMBL/GenBank/DDBJ databases">
        <title>Wide distribution of Phycisphaera-like planctomycetes from WD2101 soil group in peatlands and genome analysis of the first cultivated representative.</title>
        <authorList>
            <person name="Dedysh S.N."/>
            <person name="Beletsky A.V."/>
            <person name="Ivanova A."/>
            <person name="Kulichevskaya I.S."/>
            <person name="Suzina N.E."/>
            <person name="Philippov D.A."/>
            <person name="Rakitin A.L."/>
            <person name="Mardanov A.V."/>
            <person name="Ravin N.V."/>
        </authorList>
    </citation>
    <scope>NUCLEOTIDE SEQUENCE [LARGE SCALE GENOMIC DNA]</scope>
    <source>
        <strain evidence="3 4">M1803</strain>
    </source>
</reference>
<dbReference type="KEGG" id="hbs:IPV69_20200"/>
<keyword evidence="2" id="KW-0812">Transmembrane</keyword>
<dbReference type="Proteomes" id="UP000593765">
    <property type="component" value="Chromosome"/>
</dbReference>
<organism evidence="3 4">
    <name type="scientific">Humisphaera borealis</name>
    <dbReference type="NCBI Taxonomy" id="2807512"/>
    <lineage>
        <taxon>Bacteria</taxon>
        <taxon>Pseudomonadati</taxon>
        <taxon>Planctomycetota</taxon>
        <taxon>Phycisphaerae</taxon>
        <taxon>Tepidisphaerales</taxon>
        <taxon>Tepidisphaeraceae</taxon>
        <taxon>Humisphaera</taxon>
    </lineage>
</organism>
<dbReference type="AlphaFoldDB" id="A0A7M2WSY7"/>
<feature type="compositionally biased region" description="Low complexity" evidence="1">
    <location>
        <begin position="38"/>
        <end position="54"/>
    </location>
</feature>
<feature type="transmembrane region" description="Helical" evidence="2">
    <location>
        <begin position="99"/>
        <end position="119"/>
    </location>
</feature>
<evidence type="ECO:0000313" key="3">
    <source>
        <dbReference type="EMBL" id="QOV88543.1"/>
    </source>
</evidence>
<name>A0A7M2WSY7_9BACT</name>
<evidence type="ECO:0000313" key="4">
    <source>
        <dbReference type="Proteomes" id="UP000593765"/>
    </source>
</evidence>
<dbReference type="EMBL" id="CP063458">
    <property type="protein sequence ID" value="QOV88543.1"/>
    <property type="molecule type" value="Genomic_DNA"/>
</dbReference>
<sequence>MSDDKNYDKNNAEPGVGPESDVPSPAAGDDRQPDAFVEAGEGSAEAADSSADADQPIVDDLDTPAHPDEKTIAETEAAFAALHYSGDKGRRKYRGPRSVVILVLVLLGIVGLGIYAVIWSDHLRQKNEKIELRVLEERHVMATWQQRNNEIRQKIYERSFPGEKIAPANSIYKPLSASDKALYDARMAQYGTQFEPDANQKALIEETKKLVEQFRPPTTSPATAASNPAG</sequence>
<evidence type="ECO:0000256" key="2">
    <source>
        <dbReference type="SAM" id="Phobius"/>
    </source>
</evidence>
<dbReference type="RefSeq" id="WP_206291531.1">
    <property type="nucleotide sequence ID" value="NZ_CP063458.1"/>
</dbReference>
<keyword evidence="4" id="KW-1185">Reference proteome</keyword>
<feature type="compositionally biased region" description="Basic and acidic residues" evidence="1">
    <location>
        <begin position="1"/>
        <end position="11"/>
    </location>
</feature>
<accession>A0A7M2WSY7</accession>
<feature type="region of interest" description="Disordered" evidence="1">
    <location>
        <begin position="1"/>
        <end position="67"/>
    </location>
</feature>
<gene>
    <name evidence="3" type="ORF">IPV69_20200</name>
</gene>
<keyword evidence="2" id="KW-0472">Membrane</keyword>
<keyword evidence="2" id="KW-1133">Transmembrane helix</keyword>
<protein>
    <submittedName>
        <fullName evidence="3">Uncharacterized protein</fullName>
    </submittedName>
</protein>
<proteinExistence type="predicted"/>